<feature type="domain" description="Amidase" evidence="1">
    <location>
        <begin position="46"/>
        <end position="432"/>
    </location>
</feature>
<dbReference type="KEGG" id="bvv:BHK69_25605"/>
<name>A0A1D7U7K5_9HYPH</name>
<dbReference type="GO" id="GO:0016787">
    <property type="term" value="F:hydrolase activity"/>
    <property type="evidence" value="ECO:0007669"/>
    <property type="project" value="UniProtKB-KW"/>
</dbReference>
<gene>
    <name evidence="3" type="ORF">BHK69_25605</name>
</gene>
<dbReference type="InterPro" id="IPR036928">
    <property type="entry name" value="AS_sf"/>
</dbReference>
<reference evidence="3 4" key="1">
    <citation type="journal article" date="2015" name="Antonie Van Leeuwenhoek">
        <title>Bosea vaviloviae sp. nov., a new species of slow-growing rhizobia isolated from nodules of the relict species Vavilovia formosa (Stev.) Fed.</title>
        <authorList>
            <person name="Safronova V.I."/>
            <person name="Kuznetsova I.G."/>
            <person name="Sazanova A.L."/>
            <person name="Kimeklis A.K."/>
            <person name="Belimov A.A."/>
            <person name="Andronov E.E."/>
            <person name="Pinaev A.G."/>
            <person name="Chizhevskaya E.P."/>
            <person name="Pukhaev A.R."/>
            <person name="Popov K.P."/>
            <person name="Willems A."/>
            <person name="Tikhonovich I.A."/>
        </authorList>
    </citation>
    <scope>NUCLEOTIDE SEQUENCE [LARGE SCALE GENOMIC DNA]</scope>
    <source>
        <strain evidence="3 4">Vaf18</strain>
    </source>
</reference>
<dbReference type="PANTHER" id="PTHR11895:SF169">
    <property type="entry name" value="GLUTAMYL-TRNA(GLN) AMIDOTRANSFERASE"/>
    <property type="match status" value="1"/>
</dbReference>
<dbReference type="PANTHER" id="PTHR11895">
    <property type="entry name" value="TRANSAMIDASE"/>
    <property type="match status" value="1"/>
</dbReference>
<dbReference type="Proteomes" id="UP000094969">
    <property type="component" value="Chromosome"/>
</dbReference>
<dbReference type="SUPFAM" id="SSF75304">
    <property type="entry name" value="Amidase signature (AS) enzymes"/>
    <property type="match status" value="1"/>
</dbReference>
<dbReference type="Gene3D" id="1.20.58.1700">
    <property type="match status" value="1"/>
</dbReference>
<sequence>MPTLSALLADHLDGRVTIAGTIAASYARHRAHGDAAIFISLRPEAEVLSEAQRLQAEGPRGRKLWGVPVAVKDNIDVAGLATTAACPAFAYTPVEDASAVARLRAQGAIIIGKTNLDQFATGLNGTRSPYGVPRNALRADLVPGGSSSGSASAVAAGIVPVALGTDTAGSGRVPAGLQNLVGLKPSLGLVPTFGVVPACRTLDCVSVFALTTDDAFAVLEVIAGRDISDPFSRPVPLGQPGAIPPQFKLGIPGAADLDFDGDAEAAQSFALAVERARSLGAVIVPLDMTPCYDTARLLYDGPWVAERFLAIRDLLARDPEAILPVIRQVIAGKPLPDAADAFAARYKLAELALAAKAALNGIDAMMVPTAPRPVTLAQMAADPIGQNSMLGRYTNFVNLLDMCALAVPVSLTEGGTAAGVTFIAPSGHDAALAGLGRAFHAASGLTLGATGTNAPALAARPIAPAPGTIEIAVVGAHLSGMPLNGELTGLGASFLRATTTTADYRLFALPGGPPARPGLVRVAPGQGATVALEVWALPAEGFGRFVAGIPSPLGIGTLALADGTRVKGFLCETIATEGARDVTEYGGWRAFTAAQASAVPAPSFGELLATFPGKSSDIPPRQR</sequence>
<dbReference type="InterPro" id="IPR023631">
    <property type="entry name" value="Amidase_dom"/>
</dbReference>
<dbReference type="NCBIfam" id="TIGR02713">
    <property type="entry name" value="allophanate_hyd"/>
    <property type="match status" value="1"/>
</dbReference>
<dbReference type="Pfam" id="PF01425">
    <property type="entry name" value="Amidase"/>
    <property type="match status" value="1"/>
</dbReference>
<dbReference type="InterPro" id="IPR014085">
    <property type="entry name" value="Allophanate_hydrolase"/>
</dbReference>
<organism evidence="3 4">
    <name type="scientific">Bosea vaviloviae</name>
    <dbReference type="NCBI Taxonomy" id="1526658"/>
    <lineage>
        <taxon>Bacteria</taxon>
        <taxon>Pseudomonadati</taxon>
        <taxon>Pseudomonadota</taxon>
        <taxon>Alphaproteobacteria</taxon>
        <taxon>Hyphomicrobiales</taxon>
        <taxon>Boseaceae</taxon>
        <taxon>Bosea</taxon>
    </lineage>
</organism>
<evidence type="ECO:0000313" key="4">
    <source>
        <dbReference type="Proteomes" id="UP000094969"/>
    </source>
</evidence>
<dbReference type="Gene3D" id="3.90.1300.10">
    <property type="entry name" value="Amidase signature (AS) domain"/>
    <property type="match status" value="1"/>
</dbReference>
<evidence type="ECO:0000259" key="2">
    <source>
        <dbReference type="Pfam" id="PF21986"/>
    </source>
</evidence>
<dbReference type="RefSeq" id="WP_069692571.1">
    <property type="nucleotide sequence ID" value="NZ_CP017147.1"/>
</dbReference>
<evidence type="ECO:0000259" key="1">
    <source>
        <dbReference type="Pfam" id="PF01425"/>
    </source>
</evidence>
<accession>A0A1D7U7K5</accession>
<dbReference type="AlphaFoldDB" id="A0A1D7U7K5"/>
<dbReference type="NCBIfam" id="NF006043">
    <property type="entry name" value="PRK08186.1"/>
    <property type="match status" value="1"/>
</dbReference>
<keyword evidence="3" id="KW-0378">Hydrolase</keyword>
<dbReference type="Gene3D" id="3.10.490.10">
    <property type="entry name" value="Gamma-glutamyl cyclotransferase-like"/>
    <property type="match status" value="1"/>
</dbReference>
<dbReference type="Pfam" id="PF21986">
    <property type="entry name" value="AH_C"/>
    <property type="match status" value="1"/>
</dbReference>
<feature type="domain" description="Allophanate hydrolase C-terminal" evidence="2">
    <location>
        <begin position="469"/>
        <end position="592"/>
    </location>
</feature>
<evidence type="ECO:0000313" key="3">
    <source>
        <dbReference type="EMBL" id="AOO83371.1"/>
    </source>
</evidence>
<keyword evidence="4" id="KW-1185">Reference proteome</keyword>
<proteinExistence type="predicted"/>
<dbReference type="STRING" id="1526658.BHK69_25605"/>
<dbReference type="EMBL" id="CP017147">
    <property type="protein sequence ID" value="AOO83371.1"/>
    <property type="molecule type" value="Genomic_DNA"/>
</dbReference>
<protein>
    <submittedName>
        <fullName evidence="3">Allophanate hydrolase</fullName>
    </submittedName>
</protein>
<dbReference type="OrthoDB" id="9811471at2"/>
<dbReference type="InterPro" id="IPR053844">
    <property type="entry name" value="AH_C"/>
</dbReference>
<dbReference type="InterPro" id="IPR000120">
    <property type="entry name" value="Amidase"/>
</dbReference>